<dbReference type="AlphaFoldDB" id="A0A0D7B139"/>
<evidence type="ECO:0000313" key="2">
    <source>
        <dbReference type="EMBL" id="KIY64343.1"/>
    </source>
</evidence>
<organism evidence="2 3">
    <name type="scientific">Cylindrobasidium torrendii FP15055 ss-10</name>
    <dbReference type="NCBI Taxonomy" id="1314674"/>
    <lineage>
        <taxon>Eukaryota</taxon>
        <taxon>Fungi</taxon>
        <taxon>Dikarya</taxon>
        <taxon>Basidiomycota</taxon>
        <taxon>Agaricomycotina</taxon>
        <taxon>Agaricomycetes</taxon>
        <taxon>Agaricomycetidae</taxon>
        <taxon>Agaricales</taxon>
        <taxon>Marasmiineae</taxon>
        <taxon>Physalacriaceae</taxon>
        <taxon>Cylindrobasidium</taxon>
    </lineage>
</organism>
<name>A0A0D7B139_9AGAR</name>
<sequence length="180" mass="20434">MPANEEYKCKRLGCSTVSESSRQSRIHEDYHRANPFICPYKACQCLPSLKFNFLSLEQLYEHSERRSHDWTLVKSFNTEQIRVVQQMYEAFRAGKRGSSTAAGHPTPVIVAPSHNRGPHQDSRGRGMPITPTSPVYTSGASFLTYYKTRPQSTGQDPSWETQRLCLATPPPPPSIFMVRE</sequence>
<keyword evidence="3" id="KW-1185">Reference proteome</keyword>
<dbReference type="Proteomes" id="UP000054007">
    <property type="component" value="Unassembled WGS sequence"/>
</dbReference>
<reference evidence="2 3" key="1">
    <citation type="journal article" date="2015" name="Fungal Genet. Biol.">
        <title>Evolution of novel wood decay mechanisms in Agaricales revealed by the genome sequences of Fistulina hepatica and Cylindrobasidium torrendii.</title>
        <authorList>
            <person name="Floudas D."/>
            <person name="Held B.W."/>
            <person name="Riley R."/>
            <person name="Nagy L.G."/>
            <person name="Koehler G."/>
            <person name="Ransdell A.S."/>
            <person name="Younus H."/>
            <person name="Chow J."/>
            <person name="Chiniquy J."/>
            <person name="Lipzen A."/>
            <person name="Tritt A."/>
            <person name="Sun H."/>
            <person name="Haridas S."/>
            <person name="LaButti K."/>
            <person name="Ohm R.A."/>
            <person name="Kues U."/>
            <person name="Blanchette R.A."/>
            <person name="Grigoriev I.V."/>
            <person name="Minto R.E."/>
            <person name="Hibbett D.S."/>
        </authorList>
    </citation>
    <scope>NUCLEOTIDE SEQUENCE [LARGE SCALE GENOMIC DNA]</scope>
    <source>
        <strain evidence="2 3">FP15055 ss-10</strain>
    </source>
</reference>
<dbReference type="EMBL" id="KN880641">
    <property type="protein sequence ID" value="KIY64343.1"/>
    <property type="molecule type" value="Genomic_DNA"/>
</dbReference>
<protein>
    <submittedName>
        <fullName evidence="2">Uncharacterized protein</fullName>
    </submittedName>
</protein>
<evidence type="ECO:0000313" key="3">
    <source>
        <dbReference type="Proteomes" id="UP000054007"/>
    </source>
</evidence>
<feature type="region of interest" description="Disordered" evidence="1">
    <location>
        <begin position="111"/>
        <end position="131"/>
    </location>
</feature>
<proteinExistence type="predicted"/>
<accession>A0A0D7B139</accession>
<gene>
    <name evidence="2" type="ORF">CYLTODRAFT_457301</name>
</gene>
<evidence type="ECO:0000256" key="1">
    <source>
        <dbReference type="SAM" id="MobiDB-lite"/>
    </source>
</evidence>